<keyword evidence="2 19" id="KW-0723">Serine/threonine-protein kinase</keyword>
<dbReference type="InterPro" id="IPR051343">
    <property type="entry name" value="G-type_lectin_kinases/EP1-like"/>
</dbReference>
<dbReference type="PANTHER" id="PTHR47976:SF115">
    <property type="entry name" value="RECEPTOR-LIKE SERINE_THREONINE-PROTEIN KINASE"/>
    <property type="match status" value="1"/>
</dbReference>
<keyword evidence="10 19" id="KW-0418">Kinase</keyword>
<keyword evidence="16" id="KW-0325">Glycoprotein</keyword>
<keyword evidence="27" id="KW-1185">Reference proteome</keyword>
<evidence type="ECO:0000256" key="12">
    <source>
        <dbReference type="ARBA" id="ARBA00022989"/>
    </source>
</evidence>
<evidence type="ECO:0000256" key="21">
    <source>
        <dbReference type="SAM" id="MobiDB-lite"/>
    </source>
</evidence>
<dbReference type="CDD" id="cd01098">
    <property type="entry name" value="PAN_AP_plant"/>
    <property type="match status" value="1"/>
</dbReference>
<gene>
    <name evidence="26" type="primary">SD25</name>
    <name evidence="26" type="ORF">QJS10_CPA07g00634</name>
</gene>
<dbReference type="PROSITE" id="PS50011">
    <property type="entry name" value="PROTEIN_KINASE_DOM"/>
    <property type="match status" value="1"/>
</dbReference>
<keyword evidence="4" id="KW-0597">Phosphoprotein</keyword>
<feature type="binding site" evidence="20">
    <location>
        <position position="523"/>
    </location>
    <ligand>
        <name>ATP</name>
        <dbReference type="ChEBI" id="CHEBI:30616"/>
    </ligand>
</feature>
<feature type="region of interest" description="Disordered" evidence="21">
    <location>
        <begin position="791"/>
        <end position="815"/>
    </location>
</feature>
<keyword evidence="12 22" id="KW-1133">Transmembrane helix</keyword>
<keyword evidence="3" id="KW-0245">EGF-like domain</keyword>
<evidence type="ECO:0000256" key="5">
    <source>
        <dbReference type="ARBA" id="ARBA00022679"/>
    </source>
</evidence>
<evidence type="ECO:0000256" key="22">
    <source>
        <dbReference type="SAM" id="Phobius"/>
    </source>
</evidence>
<evidence type="ECO:0000256" key="10">
    <source>
        <dbReference type="ARBA" id="ARBA00022777"/>
    </source>
</evidence>
<evidence type="ECO:0000256" key="16">
    <source>
        <dbReference type="ARBA" id="ARBA00023180"/>
    </source>
</evidence>
<dbReference type="SUPFAM" id="SSF56112">
    <property type="entry name" value="Protein kinase-like (PK-like)"/>
    <property type="match status" value="1"/>
</dbReference>
<dbReference type="InterPro" id="IPR017441">
    <property type="entry name" value="Protein_kinase_ATP_BS"/>
</dbReference>
<dbReference type="Pfam" id="PF01453">
    <property type="entry name" value="B_lectin"/>
    <property type="match status" value="1"/>
</dbReference>
<keyword evidence="7 23" id="KW-0732">Signal</keyword>
<keyword evidence="6 22" id="KW-0812">Transmembrane</keyword>
<keyword evidence="5 19" id="KW-0808">Transferase</keyword>
<dbReference type="PANTHER" id="PTHR47976">
    <property type="entry name" value="G-TYPE LECTIN S-RECEPTOR-LIKE SERINE/THREONINE-PROTEIN KINASE SD2-5"/>
    <property type="match status" value="1"/>
</dbReference>
<dbReference type="FunFam" id="1.10.510.10:FF:000248">
    <property type="entry name" value="S-receptor-like kinase 5"/>
    <property type="match status" value="1"/>
</dbReference>
<dbReference type="FunFam" id="3.30.200.20:FF:000178">
    <property type="entry name" value="serine/threonine-protein kinase PBS1-like"/>
    <property type="match status" value="1"/>
</dbReference>
<dbReference type="GO" id="GO:0004674">
    <property type="term" value="F:protein serine/threonine kinase activity"/>
    <property type="evidence" value="ECO:0007669"/>
    <property type="project" value="UniProtKB-KW"/>
</dbReference>
<dbReference type="PROSITE" id="PS50927">
    <property type="entry name" value="BULB_LECTIN"/>
    <property type="match status" value="1"/>
</dbReference>
<evidence type="ECO:0000256" key="8">
    <source>
        <dbReference type="ARBA" id="ARBA00022734"/>
    </source>
</evidence>
<feature type="chain" id="PRO_5043911443" description="Receptor-like serine/threonine-protein kinase" evidence="23">
    <location>
        <begin position="30"/>
        <end position="815"/>
    </location>
</feature>
<evidence type="ECO:0000256" key="19">
    <source>
        <dbReference type="PIRNR" id="PIRNR000641"/>
    </source>
</evidence>
<dbReference type="InterPro" id="IPR001480">
    <property type="entry name" value="Bulb-type_lectin_dom"/>
</dbReference>
<dbReference type="InterPro" id="IPR011009">
    <property type="entry name" value="Kinase-like_dom_sf"/>
</dbReference>
<keyword evidence="15" id="KW-0675">Receptor</keyword>
<evidence type="ECO:0000256" key="1">
    <source>
        <dbReference type="ARBA" id="ARBA00004479"/>
    </source>
</evidence>
<evidence type="ECO:0000256" key="18">
    <source>
        <dbReference type="ARBA" id="ARBA00048679"/>
    </source>
</evidence>
<reference evidence="26" key="2">
    <citation type="submission" date="2023-06" db="EMBL/GenBank/DDBJ databases">
        <authorList>
            <person name="Ma L."/>
            <person name="Liu K.-W."/>
            <person name="Li Z."/>
            <person name="Hsiao Y.-Y."/>
            <person name="Qi Y."/>
            <person name="Fu T."/>
            <person name="Tang G."/>
            <person name="Zhang D."/>
            <person name="Sun W.-H."/>
            <person name="Liu D.-K."/>
            <person name="Li Y."/>
            <person name="Chen G.-Z."/>
            <person name="Liu X.-D."/>
            <person name="Liao X.-Y."/>
            <person name="Jiang Y.-T."/>
            <person name="Yu X."/>
            <person name="Hao Y."/>
            <person name="Huang J."/>
            <person name="Zhao X.-W."/>
            <person name="Ke S."/>
            <person name="Chen Y.-Y."/>
            <person name="Wu W.-L."/>
            <person name="Hsu J.-L."/>
            <person name="Lin Y.-F."/>
            <person name="Huang M.-D."/>
            <person name="Li C.-Y."/>
            <person name="Huang L."/>
            <person name="Wang Z.-W."/>
            <person name="Zhao X."/>
            <person name="Zhong W.-Y."/>
            <person name="Peng D.-H."/>
            <person name="Ahmad S."/>
            <person name="Lan S."/>
            <person name="Zhang J.-S."/>
            <person name="Tsai W.-C."/>
            <person name="Van De Peer Y."/>
            <person name="Liu Z.-J."/>
        </authorList>
    </citation>
    <scope>NUCLEOTIDE SEQUENCE</scope>
    <source>
        <strain evidence="26">CP</strain>
        <tissue evidence="26">Leaves</tissue>
    </source>
</reference>
<keyword evidence="11 19" id="KW-0067">ATP-binding</keyword>
<dbReference type="CDD" id="cd00028">
    <property type="entry name" value="B_lectin"/>
    <property type="match status" value="1"/>
</dbReference>
<dbReference type="GO" id="GO:0005524">
    <property type="term" value="F:ATP binding"/>
    <property type="evidence" value="ECO:0007669"/>
    <property type="project" value="UniProtKB-UniRule"/>
</dbReference>
<dbReference type="GO" id="GO:0016020">
    <property type="term" value="C:membrane"/>
    <property type="evidence" value="ECO:0007669"/>
    <property type="project" value="UniProtKB-SubCell"/>
</dbReference>
<evidence type="ECO:0000256" key="11">
    <source>
        <dbReference type="ARBA" id="ARBA00022840"/>
    </source>
</evidence>
<dbReference type="CDD" id="cd14066">
    <property type="entry name" value="STKc_IRAK"/>
    <property type="match status" value="1"/>
</dbReference>
<dbReference type="SMART" id="SM00220">
    <property type="entry name" value="S_TKc"/>
    <property type="match status" value="1"/>
</dbReference>
<dbReference type="GO" id="GO:0051707">
    <property type="term" value="P:response to other organism"/>
    <property type="evidence" value="ECO:0007669"/>
    <property type="project" value="UniProtKB-ARBA"/>
</dbReference>
<evidence type="ECO:0000259" key="24">
    <source>
        <dbReference type="PROSITE" id="PS50011"/>
    </source>
</evidence>
<dbReference type="PIRSF" id="PIRSF000641">
    <property type="entry name" value="SRK"/>
    <property type="match status" value="1"/>
</dbReference>
<keyword evidence="8" id="KW-0430">Lectin</keyword>
<evidence type="ECO:0000256" key="2">
    <source>
        <dbReference type="ARBA" id="ARBA00022527"/>
    </source>
</evidence>
<dbReference type="InterPro" id="IPR036426">
    <property type="entry name" value="Bulb-type_lectin_dom_sf"/>
</dbReference>
<dbReference type="SUPFAM" id="SSF51110">
    <property type="entry name" value="alpha-D-mannose-specific plant lectins"/>
    <property type="match status" value="1"/>
</dbReference>
<comment type="catalytic activity">
    <reaction evidence="18 19">
        <text>L-seryl-[protein] + ATP = O-phospho-L-seryl-[protein] + ADP + H(+)</text>
        <dbReference type="Rhea" id="RHEA:17989"/>
        <dbReference type="Rhea" id="RHEA-COMP:9863"/>
        <dbReference type="Rhea" id="RHEA-COMP:11604"/>
        <dbReference type="ChEBI" id="CHEBI:15378"/>
        <dbReference type="ChEBI" id="CHEBI:29999"/>
        <dbReference type="ChEBI" id="CHEBI:30616"/>
        <dbReference type="ChEBI" id="CHEBI:83421"/>
        <dbReference type="ChEBI" id="CHEBI:456216"/>
        <dbReference type="EC" id="2.7.11.1"/>
    </reaction>
</comment>
<dbReference type="PROSITE" id="PS00108">
    <property type="entry name" value="PROTEIN_KINASE_ST"/>
    <property type="match status" value="1"/>
</dbReference>
<evidence type="ECO:0000256" key="6">
    <source>
        <dbReference type="ARBA" id="ARBA00022692"/>
    </source>
</evidence>
<evidence type="ECO:0000259" key="25">
    <source>
        <dbReference type="PROSITE" id="PS50927"/>
    </source>
</evidence>
<comment type="catalytic activity">
    <reaction evidence="17 19">
        <text>L-threonyl-[protein] + ATP = O-phospho-L-threonyl-[protein] + ADP + H(+)</text>
        <dbReference type="Rhea" id="RHEA:46608"/>
        <dbReference type="Rhea" id="RHEA-COMP:11060"/>
        <dbReference type="Rhea" id="RHEA-COMP:11605"/>
        <dbReference type="ChEBI" id="CHEBI:15378"/>
        <dbReference type="ChEBI" id="CHEBI:30013"/>
        <dbReference type="ChEBI" id="CHEBI:30616"/>
        <dbReference type="ChEBI" id="CHEBI:61977"/>
        <dbReference type="ChEBI" id="CHEBI:456216"/>
        <dbReference type="EC" id="2.7.11.1"/>
    </reaction>
</comment>
<protein>
    <recommendedName>
        <fullName evidence="19">Receptor-like serine/threonine-protein kinase</fullName>
        <ecNumber evidence="19">2.7.11.1</ecNumber>
    </recommendedName>
</protein>
<evidence type="ECO:0000256" key="15">
    <source>
        <dbReference type="ARBA" id="ARBA00023170"/>
    </source>
</evidence>
<keyword evidence="13 22" id="KW-0472">Membrane</keyword>
<proteinExistence type="inferred from homology"/>
<evidence type="ECO:0000256" key="20">
    <source>
        <dbReference type="PROSITE-ProRule" id="PRU10141"/>
    </source>
</evidence>
<dbReference type="InterPro" id="IPR024171">
    <property type="entry name" value="SRK-like_kinase"/>
</dbReference>
<dbReference type="GO" id="GO:0030246">
    <property type="term" value="F:carbohydrate binding"/>
    <property type="evidence" value="ECO:0007669"/>
    <property type="project" value="UniProtKB-KW"/>
</dbReference>
<evidence type="ECO:0000256" key="17">
    <source>
        <dbReference type="ARBA" id="ARBA00047899"/>
    </source>
</evidence>
<dbReference type="EMBL" id="JAUJYO010000007">
    <property type="protein sequence ID" value="KAK1311718.1"/>
    <property type="molecule type" value="Genomic_DNA"/>
</dbReference>
<evidence type="ECO:0000256" key="13">
    <source>
        <dbReference type="ARBA" id="ARBA00023136"/>
    </source>
</evidence>
<feature type="signal peptide" evidence="23">
    <location>
        <begin position="1"/>
        <end position="29"/>
    </location>
</feature>
<dbReference type="SMART" id="SM00108">
    <property type="entry name" value="B_lectin"/>
    <property type="match status" value="1"/>
</dbReference>
<comment type="caution">
    <text evidence="26">The sequence shown here is derived from an EMBL/GenBank/DDBJ whole genome shotgun (WGS) entry which is preliminary data.</text>
</comment>
<dbReference type="Gene3D" id="1.10.510.10">
    <property type="entry name" value="Transferase(Phosphotransferase) domain 1"/>
    <property type="match status" value="1"/>
</dbReference>
<dbReference type="Gene3D" id="3.30.200.20">
    <property type="entry name" value="Phosphorylase Kinase, domain 1"/>
    <property type="match status" value="1"/>
</dbReference>
<comment type="similarity">
    <text evidence="19">Belongs to the protein kinase superfamily. Ser/Thr protein kinase family.</text>
</comment>
<dbReference type="Gene3D" id="3.50.4.10">
    <property type="entry name" value="Hepatocyte Growth Factor"/>
    <property type="match status" value="1"/>
</dbReference>
<evidence type="ECO:0000256" key="4">
    <source>
        <dbReference type="ARBA" id="ARBA00022553"/>
    </source>
</evidence>
<name>A0AAV9EFN3_ACOCL</name>
<evidence type="ECO:0000256" key="3">
    <source>
        <dbReference type="ARBA" id="ARBA00022536"/>
    </source>
</evidence>
<feature type="transmembrane region" description="Helical" evidence="22">
    <location>
        <begin position="429"/>
        <end position="453"/>
    </location>
</feature>
<dbReference type="PROSITE" id="PS00107">
    <property type="entry name" value="PROTEIN_KINASE_ATP"/>
    <property type="match status" value="1"/>
</dbReference>
<feature type="domain" description="Bulb-type lectin" evidence="25">
    <location>
        <begin position="41"/>
        <end position="158"/>
    </location>
</feature>
<feature type="domain" description="Protein kinase" evidence="24">
    <location>
        <begin position="494"/>
        <end position="765"/>
    </location>
</feature>
<evidence type="ECO:0000256" key="9">
    <source>
        <dbReference type="ARBA" id="ARBA00022741"/>
    </source>
</evidence>
<dbReference type="InterPro" id="IPR000719">
    <property type="entry name" value="Prot_kinase_dom"/>
</dbReference>
<sequence>MESQVPIVPFTALLYLLLLLLYLSPETCMGSTQRTQISPGFRATQINWIDNAGLFLLSNDSRFAFGFINSGADATKFLLGVIHLQTKKIVWAANRGTLIVNTDAFTFGGDGDVFLNSGKTTIWSTGTSSRGANSMSLDDSGNLVLLSNDSRLLWHSFDHPTDTLLSGQRFVEGMRLMSDPSSNNLSFHLEFAYGDARLFADFTPPQQYWSMRGDGRAIMNKAGDVSIHSANLTSNSWKFYDQNQDLLLQFILSGDANSSALWAATLSNDGSIAFLNLQSGVPEAKRIPEDSCDAPVSCKPYHICGSDRSCLCPPILGSNCEPDIAADLCNSTDGSVDLVKVGDGIGYSALRFTSPVMKSDIATCRDACVNNCSCLVMFFDGSSGNCFMFNHIGSLQQKSSNTNRNNSYSSFIKVSKNHGASATNSRKHIAIIVVIVIAIVTVLVLAAVIYAAIRRLRRKNPPFEPDSSEEDYFLESMSGRPVRFTYGELERATDNFSTKLGGGGFGSVYQGKLPDGTRIAVKKLEGIGQGKKEFRAEVSIIGSVHHLHLVRLKGFCAEGSHRLLAYEYMSRGSLDRWIFGGGICQLDWEKRFNIALGTAKGLAYLHEDCDLKIVHCDIKPENVLLDDNFLAKVSDFGLAKLMTREQSHVCTTMRGTRGYLAPEWITEYAISEKSDVYSYGMVLLEIVGGRKNYDPGEADSEKAHFPTYAWKMMEEGRLEEVVVNAGLEFDERVMRVVKVALWCIQEDVTMRPSMARVVKMLEGVVCVPQPPASSQMGFRLYSNLFKSIGSEGTSSGPSDGNGVTFISDMHLSGPR</sequence>
<dbReference type="Gene3D" id="2.90.10.10">
    <property type="entry name" value="Bulb-type lectin domain"/>
    <property type="match status" value="1"/>
</dbReference>
<reference evidence="26" key="1">
    <citation type="journal article" date="2023" name="Nat. Commun.">
        <title>Diploid and tetraploid genomes of Acorus and the evolution of monocots.</title>
        <authorList>
            <person name="Ma L."/>
            <person name="Liu K.W."/>
            <person name="Li Z."/>
            <person name="Hsiao Y.Y."/>
            <person name="Qi Y."/>
            <person name="Fu T."/>
            <person name="Tang G.D."/>
            <person name="Zhang D."/>
            <person name="Sun W.H."/>
            <person name="Liu D.K."/>
            <person name="Li Y."/>
            <person name="Chen G.Z."/>
            <person name="Liu X.D."/>
            <person name="Liao X.Y."/>
            <person name="Jiang Y.T."/>
            <person name="Yu X."/>
            <person name="Hao Y."/>
            <person name="Huang J."/>
            <person name="Zhao X.W."/>
            <person name="Ke S."/>
            <person name="Chen Y.Y."/>
            <person name="Wu W.L."/>
            <person name="Hsu J.L."/>
            <person name="Lin Y.F."/>
            <person name="Huang M.D."/>
            <person name="Li C.Y."/>
            <person name="Huang L."/>
            <person name="Wang Z.W."/>
            <person name="Zhao X."/>
            <person name="Zhong W.Y."/>
            <person name="Peng D.H."/>
            <person name="Ahmad S."/>
            <person name="Lan S."/>
            <person name="Zhang J.S."/>
            <person name="Tsai W.C."/>
            <person name="Van de Peer Y."/>
            <person name="Liu Z.J."/>
        </authorList>
    </citation>
    <scope>NUCLEOTIDE SEQUENCE</scope>
    <source>
        <strain evidence="26">CP</strain>
    </source>
</reference>
<organism evidence="26 27">
    <name type="scientific">Acorus calamus</name>
    <name type="common">Sweet flag</name>
    <dbReference type="NCBI Taxonomy" id="4465"/>
    <lineage>
        <taxon>Eukaryota</taxon>
        <taxon>Viridiplantae</taxon>
        <taxon>Streptophyta</taxon>
        <taxon>Embryophyta</taxon>
        <taxon>Tracheophyta</taxon>
        <taxon>Spermatophyta</taxon>
        <taxon>Magnoliopsida</taxon>
        <taxon>Liliopsida</taxon>
        <taxon>Acoraceae</taxon>
        <taxon>Acorus</taxon>
    </lineage>
</organism>
<evidence type="ECO:0000256" key="23">
    <source>
        <dbReference type="SAM" id="SignalP"/>
    </source>
</evidence>
<dbReference type="Proteomes" id="UP001180020">
    <property type="component" value="Unassembled WGS sequence"/>
</dbReference>
<dbReference type="AlphaFoldDB" id="A0AAV9EFN3"/>
<evidence type="ECO:0000256" key="14">
    <source>
        <dbReference type="ARBA" id="ARBA00023157"/>
    </source>
</evidence>
<comment type="subcellular location">
    <subcellularLocation>
        <location evidence="1">Membrane</location>
        <topology evidence="1">Single-pass type I membrane protein</topology>
    </subcellularLocation>
</comment>
<keyword evidence="9 19" id="KW-0547">Nucleotide-binding</keyword>
<dbReference type="InterPro" id="IPR008271">
    <property type="entry name" value="Ser/Thr_kinase_AS"/>
</dbReference>
<evidence type="ECO:0000313" key="27">
    <source>
        <dbReference type="Proteomes" id="UP001180020"/>
    </source>
</evidence>
<dbReference type="EC" id="2.7.11.1" evidence="19"/>
<evidence type="ECO:0000256" key="7">
    <source>
        <dbReference type="ARBA" id="ARBA00022729"/>
    </source>
</evidence>
<accession>A0AAV9EFN3</accession>
<dbReference type="Pfam" id="PF00069">
    <property type="entry name" value="Pkinase"/>
    <property type="match status" value="1"/>
</dbReference>
<keyword evidence="14" id="KW-1015">Disulfide bond</keyword>
<evidence type="ECO:0000313" key="26">
    <source>
        <dbReference type="EMBL" id="KAK1311718.1"/>
    </source>
</evidence>